<evidence type="ECO:0000256" key="2">
    <source>
        <dbReference type="SAM" id="SignalP"/>
    </source>
</evidence>
<keyword evidence="1" id="KW-1133">Transmembrane helix</keyword>
<evidence type="ECO:0000313" key="3">
    <source>
        <dbReference type="EMBL" id="RNM16731.1"/>
    </source>
</evidence>
<feature type="signal peptide" evidence="2">
    <location>
        <begin position="1"/>
        <end position="22"/>
    </location>
</feature>
<feature type="transmembrane region" description="Helical" evidence="1">
    <location>
        <begin position="81"/>
        <end position="101"/>
    </location>
</feature>
<keyword evidence="1" id="KW-0812">Transmembrane</keyword>
<name>A0A3N0GWB1_9ACTN</name>
<organism evidence="3 4">
    <name type="scientific">Nocardioides pocheonensis</name>
    <dbReference type="NCBI Taxonomy" id="661485"/>
    <lineage>
        <taxon>Bacteria</taxon>
        <taxon>Bacillati</taxon>
        <taxon>Actinomycetota</taxon>
        <taxon>Actinomycetes</taxon>
        <taxon>Propionibacteriales</taxon>
        <taxon>Nocardioidaceae</taxon>
        <taxon>Nocardioides</taxon>
    </lineage>
</organism>
<protein>
    <submittedName>
        <fullName evidence="3">Uncharacterized protein</fullName>
    </submittedName>
</protein>
<reference evidence="3 4" key="1">
    <citation type="submission" date="2018-11" db="EMBL/GenBank/DDBJ databases">
        <authorList>
            <person name="Li F."/>
        </authorList>
    </citation>
    <scope>NUCLEOTIDE SEQUENCE [LARGE SCALE GENOMIC DNA]</scope>
    <source>
        <strain evidence="3 4">Gsoil 818</strain>
    </source>
</reference>
<keyword evidence="1" id="KW-0472">Membrane</keyword>
<dbReference type="EMBL" id="RJSF01000007">
    <property type="protein sequence ID" value="RNM16731.1"/>
    <property type="molecule type" value="Genomic_DNA"/>
</dbReference>
<evidence type="ECO:0000313" key="4">
    <source>
        <dbReference type="Proteomes" id="UP000279994"/>
    </source>
</evidence>
<keyword evidence="2" id="KW-0732">Signal</keyword>
<proteinExistence type="predicted"/>
<sequence length="117" mass="12150">MVWARVVLAGGLLLLVAAFSLGTQPQSVVVDDQIYSCDAAIAPSWLEPGTPDQTLSPGSAATADQRRAATACGPVIHRSRVALLSAVGLGGLLALIGWTAIREQRAPAPRELVLSHD</sequence>
<feature type="chain" id="PRO_5038576168" evidence="2">
    <location>
        <begin position="23"/>
        <end position="117"/>
    </location>
</feature>
<dbReference type="Proteomes" id="UP000279994">
    <property type="component" value="Unassembled WGS sequence"/>
</dbReference>
<evidence type="ECO:0000256" key="1">
    <source>
        <dbReference type="SAM" id="Phobius"/>
    </source>
</evidence>
<dbReference type="AlphaFoldDB" id="A0A3N0GWB1"/>
<gene>
    <name evidence="3" type="ORF">EFL26_04235</name>
</gene>
<accession>A0A3N0GWB1</accession>
<keyword evidence="4" id="KW-1185">Reference proteome</keyword>
<comment type="caution">
    <text evidence="3">The sequence shown here is derived from an EMBL/GenBank/DDBJ whole genome shotgun (WGS) entry which is preliminary data.</text>
</comment>